<gene>
    <name evidence="9 13" type="primary">murD</name>
    <name evidence="13" type="ORF">MUB46_11970</name>
</gene>
<dbReference type="PANTHER" id="PTHR43692">
    <property type="entry name" value="UDP-N-ACETYLMURAMOYLALANINE--D-GLUTAMATE LIGASE"/>
    <property type="match status" value="1"/>
</dbReference>
<comment type="catalytic activity">
    <reaction evidence="9 10">
        <text>UDP-N-acetyl-alpha-D-muramoyl-L-alanine + D-glutamate + ATP = UDP-N-acetyl-alpha-D-muramoyl-L-alanyl-D-glutamate + ADP + phosphate + H(+)</text>
        <dbReference type="Rhea" id="RHEA:16429"/>
        <dbReference type="ChEBI" id="CHEBI:15378"/>
        <dbReference type="ChEBI" id="CHEBI:29986"/>
        <dbReference type="ChEBI" id="CHEBI:30616"/>
        <dbReference type="ChEBI" id="CHEBI:43474"/>
        <dbReference type="ChEBI" id="CHEBI:83898"/>
        <dbReference type="ChEBI" id="CHEBI:83900"/>
        <dbReference type="ChEBI" id="CHEBI:456216"/>
        <dbReference type="EC" id="6.3.2.9"/>
    </reaction>
</comment>
<reference evidence="13 14" key="1">
    <citation type="submission" date="2022-04" db="EMBL/GenBank/DDBJ databases">
        <authorList>
            <person name="Ye Y.-Q."/>
            <person name="Du Z.-J."/>
        </authorList>
    </citation>
    <scope>NUCLEOTIDE SEQUENCE [LARGE SCALE GENOMIC DNA]</scope>
    <source>
        <strain evidence="13 14">A6E488</strain>
    </source>
</reference>
<evidence type="ECO:0000256" key="10">
    <source>
        <dbReference type="RuleBase" id="RU003664"/>
    </source>
</evidence>
<keyword evidence="9 10" id="KW-0961">Cell wall biogenesis/degradation</keyword>
<feature type="domain" description="Mur ligase central" evidence="12">
    <location>
        <begin position="119"/>
        <end position="297"/>
    </location>
</feature>
<dbReference type="Pfam" id="PF08245">
    <property type="entry name" value="Mur_ligase_M"/>
    <property type="match status" value="1"/>
</dbReference>
<evidence type="ECO:0000256" key="6">
    <source>
        <dbReference type="ARBA" id="ARBA00022741"/>
    </source>
</evidence>
<dbReference type="InterPro" id="IPR018109">
    <property type="entry name" value="Folylpolyglutamate_synth_CS"/>
</dbReference>
<dbReference type="SUPFAM" id="SSF51984">
    <property type="entry name" value="MurCD N-terminal domain"/>
    <property type="match status" value="1"/>
</dbReference>
<comment type="pathway">
    <text evidence="2 9 10">Cell wall biogenesis; peptidoglycan biosynthesis.</text>
</comment>
<dbReference type="NCBIfam" id="TIGR01087">
    <property type="entry name" value="murD"/>
    <property type="match status" value="1"/>
</dbReference>
<dbReference type="RefSeq" id="WP_261616158.1">
    <property type="nucleotide sequence ID" value="NZ_JALIDZ010000005.1"/>
</dbReference>
<dbReference type="GO" id="GO:0008764">
    <property type="term" value="F:UDP-N-acetylmuramoylalanine-D-glutamate ligase activity"/>
    <property type="evidence" value="ECO:0007669"/>
    <property type="project" value="UniProtKB-UniRule"/>
</dbReference>
<evidence type="ECO:0000256" key="1">
    <source>
        <dbReference type="ARBA" id="ARBA00004496"/>
    </source>
</evidence>
<name>A0AAW5R1Z8_9HYPH</name>
<dbReference type="PANTHER" id="PTHR43692:SF1">
    <property type="entry name" value="UDP-N-ACETYLMURAMOYLALANINE--D-GLUTAMATE LIGASE"/>
    <property type="match status" value="1"/>
</dbReference>
<feature type="domain" description="Mur ligase C-terminal" evidence="11">
    <location>
        <begin position="319"/>
        <end position="434"/>
    </location>
</feature>
<dbReference type="Gene3D" id="3.90.190.20">
    <property type="entry name" value="Mur ligase, C-terminal domain"/>
    <property type="match status" value="1"/>
</dbReference>
<dbReference type="GO" id="GO:0009252">
    <property type="term" value="P:peptidoglycan biosynthetic process"/>
    <property type="evidence" value="ECO:0007669"/>
    <property type="project" value="UniProtKB-UniRule"/>
</dbReference>
<organism evidence="13 14">
    <name type="scientific">Microbaculum marinisediminis</name>
    <dbReference type="NCBI Taxonomy" id="2931392"/>
    <lineage>
        <taxon>Bacteria</taxon>
        <taxon>Pseudomonadati</taxon>
        <taxon>Pseudomonadota</taxon>
        <taxon>Alphaproteobacteria</taxon>
        <taxon>Hyphomicrobiales</taxon>
        <taxon>Tepidamorphaceae</taxon>
        <taxon>Microbaculum</taxon>
    </lineage>
</organism>
<protein>
    <recommendedName>
        <fullName evidence="9 10">UDP-N-acetylmuramoylalanine--D-glutamate ligase</fullName>
        <ecNumber evidence="9 10">6.3.2.9</ecNumber>
    </recommendedName>
    <alternativeName>
        <fullName evidence="9">D-glutamic acid-adding enzyme</fullName>
    </alternativeName>
    <alternativeName>
        <fullName evidence="9">UDP-N-acetylmuramoyl-L-alanyl-D-glutamate synthetase</fullName>
    </alternativeName>
</protein>
<keyword evidence="8 9" id="KW-0131">Cell cycle</keyword>
<keyword evidence="3 9" id="KW-0963">Cytoplasm</keyword>
<keyword evidence="7 9" id="KW-0067">ATP-binding</keyword>
<dbReference type="InterPro" id="IPR013221">
    <property type="entry name" value="Mur_ligase_cen"/>
</dbReference>
<accession>A0AAW5R1Z8</accession>
<dbReference type="Pfam" id="PF02875">
    <property type="entry name" value="Mur_ligase_C"/>
    <property type="match status" value="1"/>
</dbReference>
<comment type="function">
    <text evidence="9 10">Cell wall formation. Catalyzes the addition of glutamate to the nucleotide precursor UDP-N-acetylmuramoyl-L-alanine (UMA).</text>
</comment>
<comment type="subcellular location">
    <subcellularLocation>
        <location evidence="1 9 10">Cytoplasm</location>
    </subcellularLocation>
</comment>
<dbReference type="GO" id="GO:0005737">
    <property type="term" value="C:cytoplasm"/>
    <property type="evidence" value="ECO:0007669"/>
    <property type="project" value="UniProtKB-SubCell"/>
</dbReference>
<dbReference type="InterPro" id="IPR005762">
    <property type="entry name" value="MurD"/>
</dbReference>
<dbReference type="InterPro" id="IPR036565">
    <property type="entry name" value="Mur-like_cat_sf"/>
</dbReference>
<proteinExistence type="inferred from homology"/>
<evidence type="ECO:0000259" key="11">
    <source>
        <dbReference type="Pfam" id="PF02875"/>
    </source>
</evidence>
<evidence type="ECO:0000256" key="9">
    <source>
        <dbReference type="HAMAP-Rule" id="MF_00639"/>
    </source>
</evidence>
<dbReference type="GO" id="GO:0004326">
    <property type="term" value="F:tetrahydrofolylpolyglutamate synthase activity"/>
    <property type="evidence" value="ECO:0007669"/>
    <property type="project" value="InterPro"/>
</dbReference>
<dbReference type="SUPFAM" id="SSF53623">
    <property type="entry name" value="MurD-like peptide ligases, catalytic domain"/>
    <property type="match status" value="1"/>
</dbReference>
<evidence type="ECO:0000256" key="8">
    <source>
        <dbReference type="ARBA" id="ARBA00023306"/>
    </source>
</evidence>
<dbReference type="SUPFAM" id="SSF53244">
    <property type="entry name" value="MurD-like peptide ligases, peptide-binding domain"/>
    <property type="match status" value="1"/>
</dbReference>
<dbReference type="GO" id="GO:0071555">
    <property type="term" value="P:cell wall organization"/>
    <property type="evidence" value="ECO:0007669"/>
    <property type="project" value="UniProtKB-KW"/>
</dbReference>
<comment type="similarity">
    <text evidence="9">Belongs to the MurCDEF family.</text>
</comment>
<evidence type="ECO:0000256" key="3">
    <source>
        <dbReference type="ARBA" id="ARBA00022490"/>
    </source>
</evidence>
<dbReference type="AlphaFoldDB" id="A0AAW5R1Z8"/>
<dbReference type="GO" id="GO:0008360">
    <property type="term" value="P:regulation of cell shape"/>
    <property type="evidence" value="ECO:0007669"/>
    <property type="project" value="UniProtKB-KW"/>
</dbReference>
<keyword evidence="4 9" id="KW-0436">Ligase</keyword>
<keyword evidence="14" id="KW-1185">Reference proteome</keyword>
<dbReference type="InterPro" id="IPR004101">
    <property type="entry name" value="Mur_ligase_C"/>
</dbReference>
<evidence type="ECO:0000313" key="14">
    <source>
        <dbReference type="Proteomes" id="UP001320898"/>
    </source>
</evidence>
<comment type="caution">
    <text evidence="13">The sequence shown here is derived from an EMBL/GenBank/DDBJ whole genome shotgun (WGS) entry which is preliminary data.</text>
</comment>
<keyword evidence="5 9" id="KW-0132">Cell division</keyword>
<feature type="binding site" evidence="9">
    <location>
        <begin position="121"/>
        <end position="127"/>
    </location>
    <ligand>
        <name>ATP</name>
        <dbReference type="ChEBI" id="CHEBI:30616"/>
    </ligand>
</feature>
<sequence>MIPVTTFEGRSVAVFGLARSGLDAVRALMAGGARVAAWDDSAPRVDQAREQGFPVRDLREMDWDGLDALVLSPGVPLTHPAPHWTVEKATAAGVEIIGDTELFFRERAARDPACAVIAITGTNGKSTTTALIGHLIRSAGRAVSVGGNIGTAVLGLEPFGDDRAYVLELSSYQIDLTPTLAPTVGILLNVTPDHLDRHGTLEHYAAVKARIAEKAETVVIAVDDDWTRGIADAAEARGDRVVRVSAREKLGVGVFVRGTTIVSASGSAETEIADLSGIGALRGEHNAQNAVAAVAAALAVGLDPAQIAEGLESFPGLVHRMEEIGRRGKVLFVNDSKATNADAAARALASFETVYWIAGGRAKSGGIAPLKGLFPRVRRAFLIGEAAEDFAMTLGNQVPHELSGDLATAVAAAAEAAANDPSNAAEPVVLLAPACASFDQFADFEARGDAFRRLVADIDGVTLKSREAA</sequence>
<dbReference type="EC" id="6.3.2.9" evidence="9 10"/>
<dbReference type="Gene3D" id="3.40.1190.10">
    <property type="entry name" value="Mur-like, catalytic domain"/>
    <property type="match status" value="1"/>
</dbReference>
<dbReference type="Proteomes" id="UP001320898">
    <property type="component" value="Unassembled WGS sequence"/>
</dbReference>
<dbReference type="EMBL" id="JALIDZ010000005">
    <property type="protein sequence ID" value="MCT8972575.1"/>
    <property type="molecule type" value="Genomic_DNA"/>
</dbReference>
<keyword evidence="9 10" id="KW-0133">Cell shape</keyword>
<dbReference type="Gene3D" id="3.40.50.720">
    <property type="entry name" value="NAD(P)-binding Rossmann-like Domain"/>
    <property type="match status" value="1"/>
</dbReference>
<dbReference type="GO" id="GO:0051301">
    <property type="term" value="P:cell division"/>
    <property type="evidence" value="ECO:0007669"/>
    <property type="project" value="UniProtKB-KW"/>
</dbReference>
<evidence type="ECO:0000256" key="5">
    <source>
        <dbReference type="ARBA" id="ARBA00022618"/>
    </source>
</evidence>
<evidence type="ECO:0000256" key="2">
    <source>
        <dbReference type="ARBA" id="ARBA00004752"/>
    </source>
</evidence>
<dbReference type="InterPro" id="IPR036615">
    <property type="entry name" value="Mur_ligase_C_dom_sf"/>
</dbReference>
<keyword evidence="6 9" id="KW-0547">Nucleotide-binding</keyword>
<evidence type="ECO:0000259" key="12">
    <source>
        <dbReference type="Pfam" id="PF08245"/>
    </source>
</evidence>
<dbReference type="PROSITE" id="PS01011">
    <property type="entry name" value="FOLYLPOLYGLU_SYNT_1"/>
    <property type="match status" value="1"/>
</dbReference>
<evidence type="ECO:0000256" key="7">
    <source>
        <dbReference type="ARBA" id="ARBA00022840"/>
    </source>
</evidence>
<evidence type="ECO:0000313" key="13">
    <source>
        <dbReference type="EMBL" id="MCT8972575.1"/>
    </source>
</evidence>
<evidence type="ECO:0000256" key="4">
    <source>
        <dbReference type="ARBA" id="ARBA00022598"/>
    </source>
</evidence>
<dbReference type="HAMAP" id="MF_00639">
    <property type="entry name" value="MurD"/>
    <property type="match status" value="1"/>
</dbReference>
<dbReference type="GO" id="GO:0005524">
    <property type="term" value="F:ATP binding"/>
    <property type="evidence" value="ECO:0007669"/>
    <property type="project" value="UniProtKB-UniRule"/>
</dbReference>
<keyword evidence="9 10" id="KW-0573">Peptidoglycan synthesis</keyword>